<sequence length="182" mass="20001">MNSKIRTVGLLLLSACIMVPLYIVLHEGGHALVALLCGAKITNFTIIGASVSSVDGVYTAFTYSLLHSAGLLLPVLASILYMLFYQKDRTGVFYRLFSFMFAVLPTFSILAWVLVPVLYMNGRAPVGDDTTQFLDASGLSPILVILTAVVLFLLCLALAWHKKIIQNYWHTVNQKNSSIKSN</sequence>
<protein>
    <submittedName>
        <fullName evidence="2">Uncharacterized protein</fullName>
    </submittedName>
</protein>
<name>A0A949K2F0_9FIRM</name>
<evidence type="ECO:0000313" key="3">
    <source>
        <dbReference type="Proteomes" id="UP000712157"/>
    </source>
</evidence>
<organism evidence="2 3">
    <name type="scientific">Diplocloster agilis</name>
    <dbReference type="NCBI Taxonomy" id="2850323"/>
    <lineage>
        <taxon>Bacteria</taxon>
        <taxon>Bacillati</taxon>
        <taxon>Bacillota</taxon>
        <taxon>Clostridia</taxon>
        <taxon>Lachnospirales</taxon>
        <taxon>Lachnospiraceae</taxon>
        <taxon>Diplocloster</taxon>
    </lineage>
</organism>
<feature type="transmembrane region" description="Helical" evidence="1">
    <location>
        <begin position="96"/>
        <end position="119"/>
    </location>
</feature>
<proteinExistence type="predicted"/>
<feature type="transmembrane region" description="Helical" evidence="1">
    <location>
        <begin position="6"/>
        <end position="25"/>
    </location>
</feature>
<gene>
    <name evidence="2" type="ORF">KTH89_24415</name>
</gene>
<keyword evidence="1" id="KW-0472">Membrane</keyword>
<accession>A0A949K2F0</accession>
<comment type="caution">
    <text evidence="2">The sequence shown here is derived from an EMBL/GenBank/DDBJ whole genome shotgun (WGS) entry which is preliminary data.</text>
</comment>
<dbReference type="AlphaFoldDB" id="A0A949K2F0"/>
<keyword evidence="1" id="KW-0812">Transmembrane</keyword>
<keyword evidence="1" id="KW-1133">Transmembrane helix</keyword>
<feature type="transmembrane region" description="Helical" evidence="1">
    <location>
        <begin position="139"/>
        <end position="160"/>
    </location>
</feature>
<reference evidence="2" key="1">
    <citation type="submission" date="2021-06" db="EMBL/GenBank/DDBJ databases">
        <title>Description of novel taxa of the family Lachnospiraceae.</title>
        <authorList>
            <person name="Chaplin A.V."/>
            <person name="Sokolova S.R."/>
            <person name="Pikina A.P."/>
            <person name="Korzhanova M."/>
            <person name="Belova V."/>
            <person name="Korostin D."/>
            <person name="Efimov B.A."/>
        </authorList>
    </citation>
    <scope>NUCLEOTIDE SEQUENCE</scope>
    <source>
        <strain evidence="2">ASD5720</strain>
    </source>
</reference>
<evidence type="ECO:0000313" key="2">
    <source>
        <dbReference type="EMBL" id="MBU9739685.1"/>
    </source>
</evidence>
<dbReference type="Proteomes" id="UP000712157">
    <property type="component" value="Unassembled WGS sequence"/>
</dbReference>
<keyword evidence="3" id="KW-1185">Reference proteome</keyword>
<dbReference type="RefSeq" id="WP_238723433.1">
    <property type="nucleotide sequence ID" value="NZ_JAHQCW010000075.1"/>
</dbReference>
<feature type="transmembrane region" description="Helical" evidence="1">
    <location>
        <begin position="60"/>
        <end position="84"/>
    </location>
</feature>
<evidence type="ECO:0000256" key="1">
    <source>
        <dbReference type="SAM" id="Phobius"/>
    </source>
</evidence>
<dbReference type="EMBL" id="JAHQCW010000075">
    <property type="protein sequence ID" value="MBU9739685.1"/>
    <property type="molecule type" value="Genomic_DNA"/>
</dbReference>